<evidence type="ECO:0000256" key="1">
    <source>
        <dbReference type="SAM" id="Phobius"/>
    </source>
</evidence>
<dbReference type="RefSeq" id="WP_101396577.1">
    <property type="nucleotide sequence ID" value="NZ_PJNE01000001.1"/>
</dbReference>
<keyword evidence="3" id="KW-1185">Reference proteome</keyword>
<sequence length="145" mass="14450">MTPGATGRARARVVGTLLALVTTAGVGVVCVALSDTGWHAVAVGLLVVAGVVADVVLVSGHLRFARGDLARAALLLRPGVRVAAGVALALAVVGLLALLLVGGDAMAVWLTTWLTALVAVGPPWLGAQGLRELREGTADAAPPAR</sequence>
<proteinExistence type="predicted"/>
<name>A0A2N3YMT7_9MICO</name>
<keyword evidence="1" id="KW-0472">Membrane</keyword>
<feature type="transmembrane region" description="Helical" evidence="1">
    <location>
        <begin position="82"/>
        <end position="101"/>
    </location>
</feature>
<accession>A0A2N3YMT7</accession>
<feature type="transmembrane region" description="Helical" evidence="1">
    <location>
        <begin position="40"/>
        <end position="62"/>
    </location>
</feature>
<keyword evidence="1" id="KW-0812">Transmembrane</keyword>
<dbReference type="Proteomes" id="UP000233781">
    <property type="component" value="Unassembled WGS sequence"/>
</dbReference>
<feature type="transmembrane region" description="Helical" evidence="1">
    <location>
        <begin position="107"/>
        <end position="125"/>
    </location>
</feature>
<dbReference type="EMBL" id="PJNE01000001">
    <property type="protein sequence ID" value="PKW28118.1"/>
    <property type="molecule type" value="Genomic_DNA"/>
</dbReference>
<comment type="caution">
    <text evidence="2">The sequence shown here is derived from an EMBL/GenBank/DDBJ whole genome shotgun (WGS) entry which is preliminary data.</text>
</comment>
<protein>
    <submittedName>
        <fullName evidence="2">Uncharacterized protein</fullName>
    </submittedName>
</protein>
<gene>
    <name evidence="2" type="ORF">ATL31_2974</name>
</gene>
<reference evidence="2 3" key="1">
    <citation type="submission" date="2017-12" db="EMBL/GenBank/DDBJ databases">
        <title>Sequencing the genomes of 1000 Actinobacteria strains.</title>
        <authorList>
            <person name="Klenk H.-P."/>
        </authorList>
    </citation>
    <scope>NUCLEOTIDE SEQUENCE [LARGE SCALE GENOMIC DNA]</scope>
    <source>
        <strain evidence="2 3">DSM 12806</strain>
    </source>
</reference>
<keyword evidence="1" id="KW-1133">Transmembrane helix</keyword>
<evidence type="ECO:0000313" key="2">
    <source>
        <dbReference type="EMBL" id="PKW28118.1"/>
    </source>
</evidence>
<dbReference type="AlphaFoldDB" id="A0A2N3YMT7"/>
<organism evidence="2 3">
    <name type="scientific">Phycicoccus duodecadis</name>
    <dbReference type="NCBI Taxonomy" id="173053"/>
    <lineage>
        <taxon>Bacteria</taxon>
        <taxon>Bacillati</taxon>
        <taxon>Actinomycetota</taxon>
        <taxon>Actinomycetes</taxon>
        <taxon>Micrococcales</taxon>
        <taxon>Intrasporangiaceae</taxon>
        <taxon>Phycicoccus</taxon>
    </lineage>
</organism>
<evidence type="ECO:0000313" key="3">
    <source>
        <dbReference type="Proteomes" id="UP000233781"/>
    </source>
</evidence>
<feature type="transmembrane region" description="Helical" evidence="1">
    <location>
        <begin position="12"/>
        <end position="34"/>
    </location>
</feature>